<organism evidence="1 2">
    <name type="scientific">Novosphingobium guangzhouense</name>
    <dbReference type="NCBI Taxonomy" id="1850347"/>
    <lineage>
        <taxon>Bacteria</taxon>
        <taxon>Pseudomonadati</taxon>
        <taxon>Pseudomonadota</taxon>
        <taxon>Alphaproteobacteria</taxon>
        <taxon>Sphingomonadales</taxon>
        <taxon>Sphingomonadaceae</taxon>
        <taxon>Novosphingobium</taxon>
    </lineage>
</organism>
<gene>
    <name evidence="1" type="ORF">A8V01_23600</name>
</gene>
<evidence type="ECO:0000313" key="2">
    <source>
        <dbReference type="Proteomes" id="UP000236327"/>
    </source>
</evidence>
<dbReference type="EMBL" id="LYMM01000049">
    <property type="protein sequence ID" value="PNU03529.1"/>
    <property type="molecule type" value="Genomic_DNA"/>
</dbReference>
<reference evidence="1 2" key="1">
    <citation type="submission" date="2016-05" db="EMBL/GenBank/DDBJ databases">
        <title>Complete genome sequence of Novosphingobium guangzhouense SA925(T).</title>
        <authorList>
            <person name="Sha S."/>
        </authorList>
    </citation>
    <scope>NUCLEOTIDE SEQUENCE [LARGE SCALE GENOMIC DNA]</scope>
    <source>
        <strain evidence="1 2">SA925</strain>
    </source>
</reference>
<sequence length="189" mass="20832">MRELHWPGMETWLWNRKANKGFATIPKTMPLILKIMDEMTKGAPVSSTYLTLWCHTWDNSFVILNKHGDMANASGFGGQRGEHTWATRMKKLQELKFIDIKPGKSGPMGNAIIFNPHFILRWHNSVKTPGLTATSYAALVETALEIGAGDMLVEWTPFPPDGAPPVIPQPVIDAAAKAKVDLPTKGGAE</sequence>
<proteinExistence type="predicted"/>
<protein>
    <submittedName>
        <fullName evidence="1">Uncharacterized protein</fullName>
    </submittedName>
</protein>
<comment type="caution">
    <text evidence="1">The sequence shown here is derived from an EMBL/GenBank/DDBJ whole genome shotgun (WGS) entry which is preliminary data.</text>
</comment>
<accession>A0A2K2FXK6</accession>
<evidence type="ECO:0000313" key="1">
    <source>
        <dbReference type="EMBL" id="PNU03529.1"/>
    </source>
</evidence>
<name>A0A2K2FXK6_9SPHN</name>
<keyword evidence="2" id="KW-1185">Reference proteome</keyword>
<dbReference type="Proteomes" id="UP000236327">
    <property type="component" value="Unassembled WGS sequence"/>
</dbReference>
<dbReference type="AlphaFoldDB" id="A0A2K2FXK6"/>